<keyword evidence="3" id="KW-1185">Reference proteome</keyword>
<dbReference type="OrthoDB" id="388278at2"/>
<dbReference type="RefSeq" id="WP_094048633.1">
    <property type="nucleotide sequence ID" value="NZ_CP022535.1"/>
</dbReference>
<dbReference type="KEGG" id="scou:SCORR_v1c03800"/>
<proteinExistence type="predicted"/>
<feature type="chain" id="PRO_5013393168" description="Lipoprotein" evidence="1">
    <location>
        <begin position="22"/>
        <end position="777"/>
    </location>
</feature>
<accession>A0A222EPC1</accession>
<dbReference type="PROSITE" id="PS51257">
    <property type="entry name" value="PROKAR_LIPOPROTEIN"/>
    <property type="match status" value="1"/>
</dbReference>
<dbReference type="AlphaFoldDB" id="A0A222EPC1"/>
<evidence type="ECO:0000313" key="3">
    <source>
        <dbReference type="Proteomes" id="UP000203229"/>
    </source>
</evidence>
<evidence type="ECO:0008006" key="4">
    <source>
        <dbReference type="Google" id="ProtNLM"/>
    </source>
</evidence>
<feature type="signal peptide" evidence="1">
    <location>
        <begin position="1"/>
        <end position="21"/>
    </location>
</feature>
<dbReference type="EMBL" id="CP022535">
    <property type="protein sequence ID" value="ASP28154.1"/>
    <property type="molecule type" value="Genomic_DNA"/>
</dbReference>
<organism evidence="2 3">
    <name type="scientific">Spiroplasma corruscae</name>
    <dbReference type="NCBI Taxonomy" id="216934"/>
    <lineage>
        <taxon>Bacteria</taxon>
        <taxon>Bacillati</taxon>
        <taxon>Mycoplasmatota</taxon>
        <taxon>Mollicutes</taxon>
        <taxon>Entomoplasmatales</taxon>
        <taxon>Spiroplasmataceae</taxon>
        <taxon>Spiroplasma</taxon>
    </lineage>
</organism>
<sequence>MRKILNILSSIIIFAMPFTSAVSCGKNKNSNKNDLNLTSIQREMVEGAEFMSRLIISSRHENININLNEMLSIYLTPIPTSLMIPTSFKYNNNNVNFSTKIDKYRNYLAPSIQKLNKTGSAGTYASYVMGMYDDSFYTNFLKNNYFEDSFNLNGDIGFNKPGDKNEMGYFSGLDKNLKLSNEESRRDLSWGIQDTGPLTNYLLDLDYDGSYPGDYNGTNGLSTFFHGKPDINGGGTNSSGYLHYNSVISKGKGYWNGNDIYKDINDKLKSGKYESAKTSKFQSDNFSSYPKINNIEFNKNGIDLMNTASNLNIDGYINNFVSSIEGVSSTDFGASMLLNIVNILTPILTSDIDWVNTSIQMIGISLIYNIQNAINKIQESDDLTAFLINNGFNQEILNNKTNKRPQVKANDITKPNVETAKITRIYNEQENDIIKDQLENLKQVGIFIDELVKFSDNLKDNNIKKEFIEKFFKNKRTPFWDSYEVIIKPNVMGIGAKGLTQEGWDMLLDNGGERIINLLSLLSDSYKELSKKEKSKQLLEIENSDIYKNKSLQQLSKSEFTKLRSVLGYSIAENNFVEGSILDSYYNLITNKNIRGVSEFDFMLDILKDGLNYDMENVYKDSLQYIYDDNYWNISNIKINSTDSSKINGELEFELNYTGVGDISSNADQQLKKVDVPMNFNPYQTLVKHQMNDPNVNKIKNLIDMDRTSGVVLGKDQLKLTQKDLLEYDGTAMNYKNVNHNYKVVWKNLSNDINNPYWVVTGIKSFNENGQEFFNIY</sequence>
<evidence type="ECO:0000313" key="2">
    <source>
        <dbReference type="EMBL" id="ASP28154.1"/>
    </source>
</evidence>
<keyword evidence="1" id="KW-0732">Signal</keyword>
<dbReference type="Proteomes" id="UP000203229">
    <property type="component" value="Chromosome"/>
</dbReference>
<name>A0A222EPC1_9MOLU</name>
<protein>
    <recommendedName>
        <fullName evidence="4">Lipoprotein</fullName>
    </recommendedName>
</protein>
<evidence type="ECO:0000256" key="1">
    <source>
        <dbReference type="SAM" id="SignalP"/>
    </source>
</evidence>
<gene>
    <name evidence="2" type="ORF">SCORR_v1c03800</name>
</gene>
<reference evidence="2 3" key="1">
    <citation type="submission" date="2017-07" db="EMBL/GenBank/DDBJ databases">
        <title>Complete genome sequence of Spiroplasma corruscae EC-1 (DSM 19793).</title>
        <authorList>
            <person name="Tsai Y.-M."/>
            <person name="Lo W.-S."/>
            <person name="Kuo C.-H."/>
        </authorList>
    </citation>
    <scope>NUCLEOTIDE SEQUENCE [LARGE SCALE GENOMIC DNA]</scope>
    <source>
        <strain evidence="2 3">EC-1</strain>
    </source>
</reference>